<evidence type="ECO:0000256" key="8">
    <source>
        <dbReference type="ARBA" id="ARBA00047899"/>
    </source>
</evidence>
<dbReference type="EMBL" id="LNZH02000080">
    <property type="protein sequence ID" value="OCB91586.1"/>
    <property type="molecule type" value="Genomic_DNA"/>
</dbReference>
<evidence type="ECO:0000256" key="6">
    <source>
        <dbReference type="ARBA" id="ARBA00022777"/>
    </source>
</evidence>
<dbReference type="PANTHER" id="PTHR12209">
    <property type="entry name" value="NON-SPECIFIC SERINE/THREONINE PROTEIN KINASE"/>
    <property type="match status" value="1"/>
</dbReference>
<keyword evidence="12" id="KW-1185">Reference proteome</keyword>
<evidence type="ECO:0000313" key="12">
    <source>
        <dbReference type="Proteomes" id="UP000757232"/>
    </source>
</evidence>
<dbReference type="Proteomes" id="UP000757232">
    <property type="component" value="Unassembled WGS sequence"/>
</dbReference>
<evidence type="ECO:0000313" key="11">
    <source>
        <dbReference type="EMBL" id="OCB91586.1"/>
    </source>
</evidence>
<dbReference type="InterPro" id="IPR011009">
    <property type="entry name" value="Kinase-like_dom_sf"/>
</dbReference>
<evidence type="ECO:0000256" key="9">
    <source>
        <dbReference type="ARBA" id="ARBA00048679"/>
    </source>
</evidence>
<protein>
    <recommendedName>
        <fullName evidence="2">non-specific serine/threonine protein kinase</fullName>
        <ecNumber evidence="2">2.7.11.1</ecNumber>
    </recommendedName>
</protein>
<dbReference type="PROSITE" id="PS50011">
    <property type="entry name" value="PROTEIN_KINASE_DOM"/>
    <property type="match status" value="1"/>
</dbReference>
<evidence type="ECO:0000259" key="10">
    <source>
        <dbReference type="PROSITE" id="PS50011"/>
    </source>
</evidence>
<evidence type="ECO:0000256" key="4">
    <source>
        <dbReference type="ARBA" id="ARBA00022694"/>
    </source>
</evidence>
<accession>A0A9Q5I4G2</accession>
<evidence type="ECO:0000256" key="1">
    <source>
        <dbReference type="ARBA" id="ARBA00010630"/>
    </source>
</evidence>
<dbReference type="GO" id="GO:0070525">
    <property type="term" value="P:tRNA threonylcarbamoyladenosine metabolic process"/>
    <property type="evidence" value="ECO:0007669"/>
    <property type="project" value="TreeGrafter"/>
</dbReference>
<reference evidence="11" key="1">
    <citation type="submission" date="2016-06" db="EMBL/GenBank/DDBJ databases">
        <title>Draft Genome sequence of the fungus Inonotus baumii.</title>
        <authorList>
            <person name="Zhu H."/>
            <person name="Lin W."/>
        </authorList>
    </citation>
    <scope>NUCLEOTIDE SEQUENCE</scope>
    <source>
        <strain evidence="11">821</strain>
    </source>
</reference>
<dbReference type="PANTHER" id="PTHR12209:SF0">
    <property type="entry name" value="EKC_KEOPS COMPLEX SUBUNIT TP53RK"/>
    <property type="match status" value="1"/>
</dbReference>
<dbReference type="GO" id="GO:0005634">
    <property type="term" value="C:nucleus"/>
    <property type="evidence" value="ECO:0007669"/>
    <property type="project" value="TreeGrafter"/>
</dbReference>
<organism evidence="11 12">
    <name type="scientific">Sanghuangporus baumii</name>
    <name type="common">Phellinus baumii</name>
    <dbReference type="NCBI Taxonomy" id="108892"/>
    <lineage>
        <taxon>Eukaryota</taxon>
        <taxon>Fungi</taxon>
        <taxon>Dikarya</taxon>
        <taxon>Basidiomycota</taxon>
        <taxon>Agaricomycotina</taxon>
        <taxon>Agaricomycetes</taxon>
        <taxon>Hymenochaetales</taxon>
        <taxon>Hymenochaetaceae</taxon>
        <taxon>Sanghuangporus</taxon>
    </lineage>
</organism>
<keyword evidence="6" id="KW-0418">Kinase</keyword>
<sequence length="183" mass="20566">MEWIEGKSVRVLLGAEEDSDTTPDAEISGVLEEQDPVVDHLVPFSLDHSELMRLIGTEIARMHKVDVIHGDLTTSNMMLRNRPQCLTPPDGSKGSAEIVLIDFGLSFISTLAEDKAVDLYVLERAFASTHPDSEPLFDLVLKTYATESEKSWAPQLTHLRFKYVYAVEKEAWLAEELIHTIKD</sequence>
<gene>
    <name evidence="11" type="ORF">A7U60_g1157</name>
</gene>
<dbReference type="AlphaFoldDB" id="A0A9Q5I4G2"/>
<evidence type="ECO:0000256" key="3">
    <source>
        <dbReference type="ARBA" id="ARBA00022679"/>
    </source>
</evidence>
<comment type="catalytic activity">
    <reaction evidence="9">
        <text>L-seryl-[protein] + ATP = O-phospho-L-seryl-[protein] + ADP + H(+)</text>
        <dbReference type="Rhea" id="RHEA:17989"/>
        <dbReference type="Rhea" id="RHEA-COMP:9863"/>
        <dbReference type="Rhea" id="RHEA-COMP:11604"/>
        <dbReference type="ChEBI" id="CHEBI:15378"/>
        <dbReference type="ChEBI" id="CHEBI:29999"/>
        <dbReference type="ChEBI" id="CHEBI:30616"/>
        <dbReference type="ChEBI" id="CHEBI:83421"/>
        <dbReference type="ChEBI" id="CHEBI:456216"/>
        <dbReference type="EC" id="2.7.11.1"/>
    </reaction>
</comment>
<evidence type="ECO:0000256" key="2">
    <source>
        <dbReference type="ARBA" id="ARBA00012513"/>
    </source>
</evidence>
<dbReference type="GO" id="GO:0005829">
    <property type="term" value="C:cytosol"/>
    <property type="evidence" value="ECO:0007669"/>
    <property type="project" value="TreeGrafter"/>
</dbReference>
<feature type="domain" description="Protein kinase" evidence="10">
    <location>
        <begin position="1"/>
        <end position="183"/>
    </location>
</feature>
<proteinExistence type="inferred from homology"/>
<dbReference type="PROSITE" id="PS00109">
    <property type="entry name" value="PROTEIN_KINASE_TYR"/>
    <property type="match status" value="1"/>
</dbReference>
<dbReference type="Pfam" id="PF06293">
    <property type="entry name" value="Kdo"/>
    <property type="match status" value="1"/>
</dbReference>
<evidence type="ECO:0000256" key="7">
    <source>
        <dbReference type="ARBA" id="ARBA00022840"/>
    </source>
</evidence>
<dbReference type="GO" id="GO:0008033">
    <property type="term" value="P:tRNA processing"/>
    <property type="evidence" value="ECO:0007669"/>
    <property type="project" value="UniProtKB-KW"/>
</dbReference>
<keyword evidence="7" id="KW-0067">ATP-binding</keyword>
<dbReference type="OrthoDB" id="3399at2759"/>
<name>A0A9Q5I4G2_SANBA</name>
<dbReference type="InterPro" id="IPR000719">
    <property type="entry name" value="Prot_kinase_dom"/>
</dbReference>
<dbReference type="EC" id="2.7.11.1" evidence="2"/>
<comment type="caution">
    <text evidence="11">The sequence shown here is derived from an EMBL/GenBank/DDBJ whole genome shotgun (WGS) entry which is preliminary data.</text>
</comment>
<keyword evidence="3" id="KW-0808">Transferase</keyword>
<dbReference type="SUPFAM" id="SSF56112">
    <property type="entry name" value="Protein kinase-like (PK-like)"/>
    <property type="match status" value="1"/>
</dbReference>
<keyword evidence="5" id="KW-0547">Nucleotide-binding</keyword>
<comment type="similarity">
    <text evidence="1">Belongs to the protein kinase superfamily. BUD32 family.</text>
</comment>
<dbReference type="Gene3D" id="1.10.510.10">
    <property type="entry name" value="Transferase(Phosphotransferase) domain 1"/>
    <property type="match status" value="1"/>
</dbReference>
<dbReference type="GO" id="GO:0004674">
    <property type="term" value="F:protein serine/threonine kinase activity"/>
    <property type="evidence" value="ECO:0007669"/>
    <property type="project" value="UniProtKB-EC"/>
</dbReference>
<dbReference type="GO" id="GO:0000408">
    <property type="term" value="C:EKC/KEOPS complex"/>
    <property type="evidence" value="ECO:0007669"/>
    <property type="project" value="TreeGrafter"/>
</dbReference>
<dbReference type="GO" id="GO:0005524">
    <property type="term" value="F:ATP binding"/>
    <property type="evidence" value="ECO:0007669"/>
    <property type="project" value="UniProtKB-KW"/>
</dbReference>
<keyword evidence="4" id="KW-0819">tRNA processing</keyword>
<comment type="catalytic activity">
    <reaction evidence="8">
        <text>L-threonyl-[protein] + ATP = O-phospho-L-threonyl-[protein] + ADP + H(+)</text>
        <dbReference type="Rhea" id="RHEA:46608"/>
        <dbReference type="Rhea" id="RHEA-COMP:11060"/>
        <dbReference type="Rhea" id="RHEA-COMP:11605"/>
        <dbReference type="ChEBI" id="CHEBI:15378"/>
        <dbReference type="ChEBI" id="CHEBI:30013"/>
        <dbReference type="ChEBI" id="CHEBI:30616"/>
        <dbReference type="ChEBI" id="CHEBI:61977"/>
        <dbReference type="ChEBI" id="CHEBI:456216"/>
        <dbReference type="EC" id="2.7.11.1"/>
    </reaction>
</comment>
<dbReference type="InterPro" id="IPR008266">
    <property type="entry name" value="Tyr_kinase_AS"/>
</dbReference>
<evidence type="ECO:0000256" key="5">
    <source>
        <dbReference type="ARBA" id="ARBA00022741"/>
    </source>
</evidence>